<protein>
    <submittedName>
        <fullName evidence="2">NrdH-redoxin</fullName>
    </submittedName>
</protein>
<dbReference type="NCBIfam" id="TIGR02196">
    <property type="entry name" value="GlrX_YruB"/>
    <property type="match status" value="1"/>
</dbReference>
<dbReference type="InterPro" id="IPR002109">
    <property type="entry name" value="Glutaredoxin"/>
</dbReference>
<dbReference type="GO" id="GO:0045454">
    <property type="term" value="P:cell redox homeostasis"/>
    <property type="evidence" value="ECO:0007669"/>
    <property type="project" value="TreeGrafter"/>
</dbReference>
<dbReference type="EMBL" id="MHMQ01000025">
    <property type="protein sequence ID" value="OGZ30134.1"/>
    <property type="molecule type" value="Genomic_DNA"/>
</dbReference>
<dbReference type="AlphaFoldDB" id="A0A1G2EWF2"/>
<feature type="domain" description="Glutaredoxin" evidence="1">
    <location>
        <begin position="4"/>
        <end position="62"/>
    </location>
</feature>
<gene>
    <name evidence="2" type="ORF">A2931_02990</name>
</gene>
<dbReference type="GO" id="GO:0009055">
    <property type="term" value="F:electron transfer activity"/>
    <property type="evidence" value="ECO:0007669"/>
    <property type="project" value="TreeGrafter"/>
</dbReference>
<evidence type="ECO:0000313" key="2">
    <source>
        <dbReference type="EMBL" id="OGZ30134.1"/>
    </source>
</evidence>
<dbReference type="PROSITE" id="PS51354">
    <property type="entry name" value="GLUTAREDOXIN_2"/>
    <property type="match status" value="1"/>
</dbReference>
<accession>A0A1G2EWF2</accession>
<dbReference type="Pfam" id="PF00462">
    <property type="entry name" value="Glutaredoxin"/>
    <property type="match status" value="1"/>
</dbReference>
<dbReference type="PANTHER" id="PTHR34386">
    <property type="entry name" value="GLUTAREDOXIN"/>
    <property type="match status" value="1"/>
</dbReference>
<name>A0A1G2EWF2_9BACT</name>
<dbReference type="PANTHER" id="PTHR34386:SF1">
    <property type="entry name" value="GLUTAREDOXIN-LIKE PROTEIN NRDH"/>
    <property type="match status" value="1"/>
</dbReference>
<dbReference type="Proteomes" id="UP000177486">
    <property type="component" value="Unassembled WGS sequence"/>
</dbReference>
<dbReference type="CDD" id="cd02976">
    <property type="entry name" value="NrdH"/>
    <property type="match status" value="1"/>
</dbReference>
<comment type="caution">
    <text evidence="2">The sequence shown here is derived from an EMBL/GenBank/DDBJ whole genome shotgun (WGS) entry which is preliminary data.</text>
</comment>
<evidence type="ECO:0000313" key="3">
    <source>
        <dbReference type="Proteomes" id="UP000177486"/>
    </source>
</evidence>
<dbReference type="NCBIfam" id="NF041212">
    <property type="entry name" value="Uxx_star"/>
    <property type="match status" value="1"/>
</dbReference>
<dbReference type="InterPro" id="IPR011911">
    <property type="entry name" value="GlrX_YruB"/>
</dbReference>
<dbReference type="Gene3D" id="3.40.30.10">
    <property type="entry name" value="Glutaredoxin"/>
    <property type="match status" value="1"/>
</dbReference>
<evidence type="ECO:0000259" key="1">
    <source>
        <dbReference type="Pfam" id="PF00462"/>
    </source>
</evidence>
<dbReference type="InterPro" id="IPR051548">
    <property type="entry name" value="Grx-like_ET"/>
</dbReference>
<proteinExistence type="predicted"/>
<dbReference type="SUPFAM" id="SSF52833">
    <property type="entry name" value="Thioredoxin-like"/>
    <property type="match status" value="1"/>
</dbReference>
<dbReference type="InterPro" id="IPR036249">
    <property type="entry name" value="Thioredoxin-like_sf"/>
</dbReference>
<reference evidence="2 3" key="1">
    <citation type="journal article" date="2016" name="Nat. Commun.">
        <title>Thousands of microbial genomes shed light on interconnected biogeochemical processes in an aquifer system.</title>
        <authorList>
            <person name="Anantharaman K."/>
            <person name="Brown C.T."/>
            <person name="Hug L.A."/>
            <person name="Sharon I."/>
            <person name="Castelle C.J."/>
            <person name="Probst A.J."/>
            <person name="Thomas B.C."/>
            <person name="Singh A."/>
            <person name="Wilkins M.J."/>
            <person name="Karaoz U."/>
            <person name="Brodie E.L."/>
            <person name="Williams K.H."/>
            <person name="Hubbard S.S."/>
            <person name="Banfield J.F."/>
        </authorList>
    </citation>
    <scope>NUCLEOTIDE SEQUENCE [LARGE SCALE GENOMIC DNA]</scope>
</reference>
<organism evidence="2 3">
    <name type="scientific">Candidatus Niyogibacteria bacterium RIFCSPLOWO2_01_FULL_45_48</name>
    <dbReference type="NCBI Taxonomy" id="1801724"/>
    <lineage>
        <taxon>Bacteria</taxon>
        <taxon>Candidatus Niyogiibacteriota</taxon>
    </lineage>
</organism>
<sequence>MANVTIYTTPTCIYCKMAKEFFKENGVEYSEKNVASDTQAREEMIKKSNQMGVPVIDIDGELTIGFDKERLSALLNVK</sequence>